<accession>A0AA51MIE9</accession>
<keyword evidence="4" id="KW-1185">Reference proteome</keyword>
<proteinExistence type="predicted"/>
<feature type="domain" description="AAA-ATPase-like" evidence="1">
    <location>
        <begin position="4"/>
        <end position="221"/>
    </location>
</feature>
<name>A0AA51MIE9_9GAMM</name>
<reference evidence="3 4" key="1">
    <citation type="submission" date="2023-08" db="EMBL/GenBank/DDBJ databases">
        <title>New molecular markers tilS and rpoB for phylogenetic and monitoring studies of the genus Thiothrix biodiversity.</title>
        <authorList>
            <person name="Ravin N.V."/>
            <person name="Smolyakov D."/>
            <person name="Markov N.D."/>
            <person name="Beletsky A.V."/>
            <person name="Mardanov A.V."/>
            <person name="Rudenko T.S."/>
            <person name="Grabovich M.Y."/>
        </authorList>
    </citation>
    <scope>NUCLEOTIDE SEQUENCE</scope>
    <source>
        <strain evidence="3">DNT52</strain>
        <strain evidence="2 4">H33</strain>
        <plasmid evidence="3">pThsubDNT52_1</plasmid>
    </source>
</reference>
<dbReference type="AlphaFoldDB" id="A0AA51MIE9"/>
<dbReference type="Proteomes" id="UP001223336">
    <property type="component" value="Unassembled WGS sequence"/>
</dbReference>
<dbReference type="EMBL" id="CP133216">
    <property type="protein sequence ID" value="WML84798.1"/>
    <property type="molecule type" value="Genomic_DNA"/>
</dbReference>
<evidence type="ECO:0000313" key="3">
    <source>
        <dbReference type="EMBL" id="WML84798.1"/>
    </source>
</evidence>
<sequence>MKIPYGESNFKKVMTQGYTYIDKTDYIAKLEAAGSYHILLRPRRFGKSLFLSVLEHYYDIGYQADFDALFSTLYIGKHPTPLKSSYPVLFMEFSGIATEQGFEQLYEDFNREIANALQKFLSRYGYPESTLAGVEREPSPQSKMKYFFRVTAGQKILLLIDEYDHFANTILSQDLKLFHSIVGKGGFVRSFYETIKTATQRGIVDRLFITGVTPLMLDSLTSGFNIGKNLSFDKGFNTVMGFTKAEVAGLLQPLTETCQLDTDKLMADVTRWYNGYRFHAKAQETVYNANMVLYFIDNFDREECAYPKRMLDDNIASDYGKLMGLFKIGNPDENYAVLDELINTGEVVAQQQRKFDFDKGFDRDDFISLLAYMGFTSLRGENLSGEVFAIPNHVMQELYFQYFKVELERRNQISIPNRALEEAVAALALHNDIQPLVAEMARALQLLSNRDAIGMDEKHIKVLLLTLLYQSSVYFIQSEPEINRKYPDILLLERSPYKVGHQHLIELKYSKKSDGEKGWEAKRQEGITQVSGYLKLTGINALMKLSAWLVLTDGERVEAVHVETHPSK</sequence>
<dbReference type="Pfam" id="PF08011">
    <property type="entry name" value="PDDEXK_9"/>
    <property type="match status" value="1"/>
</dbReference>
<evidence type="ECO:0000313" key="4">
    <source>
        <dbReference type="Proteomes" id="UP001223336"/>
    </source>
</evidence>
<protein>
    <submittedName>
        <fullName evidence="3">AAA family ATPase</fullName>
    </submittedName>
</protein>
<dbReference type="Pfam" id="PF09820">
    <property type="entry name" value="AAA-ATPase_like"/>
    <property type="match status" value="1"/>
</dbReference>
<dbReference type="InterPro" id="IPR018631">
    <property type="entry name" value="AAA-ATPase-like_dom"/>
</dbReference>
<geneLocation type="plasmid" evidence="3">
    <name>pThsubDNT52_1</name>
</geneLocation>
<evidence type="ECO:0000313" key="2">
    <source>
        <dbReference type="EMBL" id="MDQ5768645.1"/>
    </source>
</evidence>
<dbReference type="InterPro" id="IPR012547">
    <property type="entry name" value="PDDEXK_9"/>
</dbReference>
<keyword evidence="3" id="KW-0614">Plasmid</keyword>
<dbReference type="PANTHER" id="PTHR34825:SF2">
    <property type="entry name" value="AAA-ATPASE-LIKE DOMAIN-CONTAINING PROTEIN"/>
    <property type="match status" value="1"/>
</dbReference>
<organism evidence="3">
    <name type="scientific">Thiothrix subterranea</name>
    <dbReference type="NCBI Taxonomy" id="2735563"/>
    <lineage>
        <taxon>Bacteria</taxon>
        <taxon>Pseudomonadati</taxon>
        <taxon>Pseudomonadota</taxon>
        <taxon>Gammaproteobacteria</taxon>
        <taxon>Thiotrichales</taxon>
        <taxon>Thiotrichaceae</taxon>
        <taxon>Thiothrix</taxon>
    </lineage>
</organism>
<dbReference type="EMBL" id="JAVFKN010000010">
    <property type="protein sequence ID" value="MDQ5768645.1"/>
    <property type="molecule type" value="Genomic_DNA"/>
</dbReference>
<dbReference type="RefSeq" id="WP_308134615.1">
    <property type="nucleotide sequence ID" value="NZ_CP133216.1"/>
</dbReference>
<evidence type="ECO:0000259" key="1">
    <source>
        <dbReference type="Pfam" id="PF09820"/>
    </source>
</evidence>
<gene>
    <name evidence="2" type="ORF">RCC75_08910</name>
    <name evidence="3" type="ORF">RCG00_00510</name>
</gene>
<dbReference type="Proteomes" id="UP001229862">
    <property type="component" value="Plasmid pThsubDNT52_1"/>
</dbReference>
<dbReference type="PANTHER" id="PTHR34825">
    <property type="entry name" value="CONSERVED PROTEIN, WITH A WEAK D-GALACTARATE DEHYDRATASE/ALTRONATE HYDROLASE DOMAIN"/>
    <property type="match status" value="1"/>
</dbReference>